<accession>A0A9W6SW11</accession>
<reference evidence="1" key="1">
    <citation type="submission" date="2023-04" db="EMBL/GenBank/DDBJ databases">
        <title>Candida boidinii NBRC 10035.</title>
        <authorList>
            <person name="Ichikawa N."/>
            <person name="Sato H."/>
            <person name="Tonouchi N."/>
        </authorList>
    </citation>
    <scope>NUCLEOTIDE SEQUENCE</scope>
    <source>
        <strain evidence="1">NBRC 10035</strain>
    </source>
</reference>
<dbReference type="EMBL" id="BSXN01000344">
    <property type="protein sequence ID" value="GME68170.1"/>
    <property type="molecule type" value="Genomic_DNA"/>
</dbReference>
<dbReference type="Proteomes" id="UP001165120">
    <property type="component" value="Unassembled WGS sequence"/>
</dbReference>
<gene>
    <name evidence="1" type="ORF">Cboi02_000144800</name>
</gene>
<keyword evidence="2" id="KW-1185">Reference proteome</keyword>
<name>A0A9W6SW11_CANBO</name>
<proteinExistence type="predicted"/>
<evidence type="ECO:0000313" key="1">
    <source>
        <dbReference type="EMBL" id="GME68170.1"/>
    </source>
</evidence>
<dbReference type="AlphaFoldDB" id="A0A9W6SW11"/>
<evidence type="ECO:0000313" key="2">
    <source>
        <dbReference type="Proteomes" id="UP001165120"/>
    </source>
</evidence>
<protein>
    <submittedName>
        <fullName evidence="1">Unnamed protein product</fullName>
    </submittedName>
</protein>
<organism evidence="1 2">
    <name type="scientific">Candida boidinii</name>
    <name type="common">Yeast</name>
    <dbReference type="NCBI Taxonomy" id="5477"/>
    <lineage>
        <taxon>Eukaryota</taxon>
        <taxon>Fungi</taxon>
        <taxon>Dikarya</taxon>
        <taxon>Ascomycota</taxon>
        <taxon>Saccharomycotina</taxon>
        <taxon>Pichiomycetes</taxon>
        <taxon>Pichiales</taxon>
        <taxon>Pichiaceae</taxon>
        <taxon>Ogataea</taxon>
        <taxon>Ogataea/Candida clade</taxon>
    </lineage>
</organism>
<sequence length="628" mass="74126">MSARKKFTNFKDYLTEFKLDTLNKLDKRFDPIHHKKQILKTFQFTEKDKNINFELADKYTNYKKTNQNDNDIDNTNSIQSNESSTLEIKRYDRYGFEMDSDELDADEPGGNNTGGVSQNCLNHNPSNSNDFKNEMNDILYHNPNLNSISFTNFKKLNPCLESFDASYMVVDDDERKNQGTLLLELNDNLVNEIENLLYQAANNQEFENITIAEGQDDVDDDYDTELAVGANMENTVSKKSVRFNESDDSEASTLKTVIKIDDCFNNRDDLDDGYELDSGMVQVKDFMKSDNFNSLQTLELTDDEYLTERKRDKFLKLIFNYDNNNSIYSNNKIEINKDIDDLFKYNSMQLIPIDLQLINKDSNKFNLIQHEEIQNVIIIPMVEKLKLYLNNNIDTKDIIFNSRKIGDDWCLYSSWSIWKEIKNKSNNNKYISTYENIMNFSTFNEMNQSLDKCELIFEKKISKFYSTNNIHNGNNSKRHKFNIFKKLEIDKHLVNKENYYILKHGLNPNKKHKPFNNKNLYSIKLNINFKFFSKFFKKLSKLIINYENYNLKFINAYEALSAFQIKFKSLEIEFRLLITKEIYINRVHIIINELLQNLSDELVNCINSILIAKNEIVEEKLYKPFKFY</sequence>
<comment type="caution">
    <text evidence="1">The sequence shown here is derived from an EMBL/GenBank/DDBJ whole genome shotgun (WGS) entry which is preliminary data.</text>
</comment>